<evidence type="ECO:0000256" key="1">
    <source>
        <dbReference type="SAM" id="MobiDB-lite"/>
    </source>
</evidence>
<evidence type="ECO:0000256" key="2">
    <source>
        <dbReference type="SAM" id="Phobius"/>
    </source>
</evidence>
<sequence>MPQSQTSAPALPMVDLESHSHQQSTLQPELPFCAVNQLDFQSSQPPTQSSPPPSTNNPETPLQPQPTSSTFSRQQSQSLPLQPSNLKVKLPESSAAQAQQHIQWKNSVLSFCFSYATAVSLQYAQTNHCQPSIQSNPSLVLLSFLVLLTFSLFLLALFIRPYSNKTSETLEKLGFLVAAAAFCHAIAMPFPLELKCAVFAVVIFFLLLLTTFIYLNRNIT</sequence>
<comment type="caution">
    <text evidence="3">The sequence shown here is derived from an EMBL/GenBank/DDBJ whole genome shotgun (WGS) entry which is preliminary data.</text>
</comment>
<keyword evidence="2" id="KW-0812">Transmembrane</keyword>
<dbReference type="PANTHER" id="PTHR34741">
    <property type="entry name" value="IMAP FAMILY MEMBER 1, PUTATIVE-RELATED"/>
    <property type="match status" value="1"/>
</dbReference>
<evidence type="ECO:0000313" key="3">
    <source>
        <dbReference type="EMBL" id="KAK8601701.1"/>
    </source>
</evidence>
<feature type="transmembrane region" description="Helical" evidence="2">
    <location>
        <begin position="197"/>
        <end position="215"/>
    </location>
</feature>
<feature type="region of interest" description="Disordered" evidence="1">
    <location>
        <begin position="1"/>
        <end position="76"/>
    </location>
</feature>
<dbReference type="EMBL" id="JBBPBM010000001">
    <property type="protein sequence ID" value="KAK8601701.1"/>
    <property type="molecule type" value="Genomic_DNA"/>
</dbReference>
<gene>
    <name evidence="3" type="ORF">V6N12_051529</name>
</gene>
<feature type="transmembrane region" description="Helical" evidence="2">
    <location>
        <begin position="139"/>
        <end position="161"/>
    </location>
</feature>
<keyword evidence="4" id="KW-1185">Reference proteome</keyword>
<feature type="compositionally biased region" description="Low complexity" evidence="1">
    <location>
        <begin position="56"/>
        <end position="76"/>
    </location>
</feature>
<accession>A0ABR2GFJ5</accession>
<reference evidence="3 4" key="1">
    <citation type="journal article" date="2024" name="G3 (Bethesda)">
        <title>Genome assembly of Hibiscus sabdariffa L. provides insights into metabolisms of medicinal natural products.</title>
        <authorList>
            <person name="Kim T."/>
        </authorList>
    </citation>
    <scope>NUCLEOTIDE SEQUENCE [LARGE SCALE GENOMIC DNA]</scope>
    <source>
        <strain evidence="3">TK-2024</strain>
        <tissue evidence="3">Old leaves</tissue>
    </source>
</reference>
<dbReference type="PANTHER" id="PTHR34741:SF1">
    <property type="entry name" value="PGG DOMAIN-CONTAINING PROTEIN"/>
    <property type="match status" value="1"/>
</dbReference>
<dbReference type="Proteomes" id="UP001472677">
    <property type="component" value="Unassembled WGS sequence"/>
</dbReference>
<proteinExistence type="predicted"/>
<evidence type="ECO:0000313" key="4">
    <source>
        <dbReference type="Proteomes" id="UP001472677"/>
    </source>
</evidence>
<protein>
    <submittedName>
        <fullName evidence="3">Uncharacterized protein</fullName>
    </submittedName>
</protein>
<keyword evidence="2" id="KW-0472">Membrane</keyword>
<name>A0ABR2GFJ5_9ROSI</name>
<keyword evidence="2" id="KW-1133">Transmembrane helix</keyword>
<feature type="transmembrane region" description="Helical" evidence="2">
    <location>
        <begin position="173"/>
        <end position="191"/>
    </location>
</feature>
<organism evidence="3 4">
    <name type="scientific">Hibiscus sabdariffa</name>
    <name type="common">roselle</name>
    <dbReference type="NCBI Taxonomy" id="183260"/>
    <lineage>
        <taxon>Eukaryota</taxon>
        <taxon>Viridiplantae</taxon>
        <taxon>Streptophyta</taxon>
        <taxon>Embryophyta</taxon>
        <taxon>Tracheophyta</taxon>
        <taxon>Spermatophyta</taxon>
        <taxon>Magnoliopsida</taxon>
        <taxon>eudicotyledons</taxon>
        <taxon>Gunneridae</taxon>
        <taxon>Pentapetalae</taxon>
        <taxon>rosids</taxon>
        <taxon>malvids</taxon>
        <taxon>Malvales</taxon>
        <taxon>Malvaceae</taxon>
        <taxon>Malvoideae</taxon>
        <taxon>Hibiscus</taxon>
    </lineage>
</organism>